<keyword evidence="2" id="KW-1185">Reference proteome</keyword>
<sequence>MTSPLNDLFEQQRIENARLSGQIVALEMAVKLLFIQHPNPTALGAFYSKAIDGLLDITLATRMPEEMRDALDQARNGLLEALRNQPALG</sequence>
<protein>
    <submittedName>
        <fullName evidence="1">Uncharacterized protein</fullName>
    </submittedName>
</protein>
<proteinExistence type="predicted"/>
<dbReference type="Proteomes" id="UP001139353">
    <property type="component" value="Unassembled WGS sequence"/>
</dbReference>
<comment type="caution">
    <text evidence="1">The sequence shown here is derived from an EMBL/GenBank/DDBJ whole genome shotgun (WGS) entry which is preliminary data.</text>
</comment>
<dbReference type="RefSeq" id="WP_275680898.1">
    <property type="nucleotide sequence ID" value="NZ_JAJLJH010000001.1"/>
</dbReference>
<evidence type="ECO:0000313" key="2">
    <source>
        <dbReference type="Proteomes" id="UP001139353"/>
    </source>
</evidence>
<gene>
    <name evidence="1" type="ORF">LPC04_04050</name>
</gene>
<dbReference type="EMBL" id="JAJLJH010000001">
    <property type="protein sequence ID" value="MCK9684876.1"/>
    <property type="molecule type" value="Genomic_DNA"/>
</dbReference>
<organism evidence="1 2">
    <name type="scientific">Scleromatobacter humisilvae</name>
    <dbReference type="NCBI Taxonomy" id="2897159"/>
    <lineage>
        <taxon>Bacteria</taxon>
        <taxon>Pseudomonadati</taxon>
        <taxon>Pseudomonadota</taxon>
        <taxon>Betaproteobacteria</taxon>
        <taxon>Burkholderiales</taxon>
        <taxon>Sphaerotilaceae</taxon>
        <taxon>Scleromatobacter</taxon>
    </lineage>
</organism>
<reference evidence="1" key="1">
    <citation type="submission" date="2021-11" db="EMBL/GenBank/DDBJ databases">
        <title>BS-T2-15 a new species belonging to the Comamonadaceae family isolated from the soil of a French oak forest.</title>
        <authorList>
            <person name="Mieszkin S."/>
            <person name="Alain K."/>
        </authorList>
    </citation>
    <scope>NUCLEOTIDE SEQUENCE</scope>
    <source>
        <strain evidence="1">BS-T2-15</strain>
    </source>
</reference>
<evidence type="ECO:0000313" key="1">
    <source>
        <dbReference type="EMBL" id="MCK9684876.1"/>
    </source>
</evidence>
<dbReference type="AlphaFoldDB" id="A0A9X1YNM1"/>
<accession>A0A9X1YNM1</accession>
<name>A0A9X1YNM1_9BURK</name>